<feature type="transmembrane region" description="Helical" evidence="1">
    <location>
        <begin position="260"/>
        <end position="277"/>
    </location>
</feature>
<dbReference type="EMBL" id="FUZT01000026">
    <property type="protein sequence ID" value="SKC91900.1"/>
    <property type="molecule type" value="Genomic_DNA"/>
</dbReference>
<reference evidence="3 4" key="1">
    <citation type="submission" date="2017-02" db="EMBL/GenBank/DDBJ databases">
        <authorList>
            <person name="Peterson S.W."/>
        </authorList>
    </citation>
    <scope>NUCLEOTIDE SEQUENCE [LARGE SCALE GENOMIC DNA]</scope>
    <source>
        <strain evidence="3 4">M1</strain>
    </source>
</reference>
<proteinExistence type="predicted"/>
<keyword evidence="1" id="KW-0812">Transmembrane</keyword>
<feature type="transmembrane region" description="Helical" evidence="1">
    <location>
        <begin position="221"/>
        <end position="245"/>
    </location>
</feature>
<name>A0A1T5MUJ1_9FIRM</name>
<organism evidence="3 4">
    <name type="scientific">Maledivibacter halophilus</name>
    <dbReference type="NCBI Taxonomy" id="36842"/>
    <lineage>
        <taxon>Bacteria</taxon>
        <taxon>Bacillati</taxon>
        <taxon>Bacillota</taxon>
        <taxon>Clostridia</taxon>
        <taxon>Peptostreptococcales</taxon>
        <taxon>Caminicellaceae</taxon>
        <taxon>Maledivibacter</taxon>
    </lineage>
</organism>
<feature type="transmembrane region" description="Helical" evidence="1">
    <location>
        <begin position="96"/>
        <end position="119"/>
    </location>
</feature>
<feature type="domain" description="DUF7973" evidence="2">
    <location>
        <begin position="172"/>
        <end position="275"/>
    </location>
</feature>
<sequence length="278" mass="28896">MNIQLILSAFGGGVLGTALGALPAFIFTGFIGLIGIAVIAAGGQPAILNDVTFGTLLGPHIAFAGGVAAAAFAANKRKHLDTGLDIVTSLNKCKDPMVLMVGGFFGIIGFLLNNLFVAMKIPTDTVALTVFVSGLIARMAFGKTGVFGKLSKPNEQKRKIAPDFNDIVLDIIIGLSLGLVISYLIILTEITTLGFCISAASLIFVQMGFEAPTTHHITMVAGYAAVATGNMFVGALAAVIASILGDLVGRIVNSYCDTHIDPPATTIFICSLVIFMIF</sequence>
<evidence type="ECO:0000259" key="2">
    <source>
        <dbReference type="Pfam" id="PF25928"/>
    </source>
</evidence>
<dbReference type="Proteomes" id="UP000190285">
    <property type="component" value="Unassembled WGS sequence"/>
</dbReference>
<feature type="transmembrane region" description="Helical" evidence="1">
    <location>
        <begin position="53"/>
        <end position="75"/>
    </location>
</feature>
<dbReference type="OrthoDB" id="4484645at2"/>
<feature type="transmembrane region" description="Helical" evidence="1">
    <location>
        <begin position="167"/>
        <end position="186"/>
    </location>
</feature>
<dbReference type="InterPro" id="IPR058279">
    <property type="entry name" value="DUF7973"/>
</dbReference>
<dbReference type="AlphaFoldDB" id="A0A1T5MUJ1"/>
<feature type="domain" description="DUF7973" evidence="2">
    <location>
        <begin position="2"/>
        <end position="149"/>
    </location>
</feature>
<feature type="transmembrane region" description="Helical" evidence="1">
    <location>
        <begin position="192"/>
        <end position="209"/>
    </location>
</feature>
<gene>
    <name evidence="3" type="ORF">SAMN02194393_05401</name>
</gene>
<evidence type="ECO:0000313" key="4">
    <source>
        <dbReference type="Proteomes" id="UP000190285"/>
    </source>
</evidence>
<dbReference type="RefSeq" id="WP_079495964.1">
    <property type="nucleotide sequence ID" value="NZ_FUZT01000026.1"/>
</dbReference>
<feature type="transmembrane region" description="Helical" evidence="1">
    <location>
        <begin position="125"/>
        <end position="146"/>
    </location>
</feature>
<protein>
    <recommendedName>
        <fullName evidence="2">DUF7973 domain-containing protein</fullName>
    </recommendedName>
</protein>
<keyword evidence="1" id="KW-1133">Transmembrane helix</keyword>
<dbReference type="Pfam" id="PF25928">
    <property type="entry name" value="DUF7973"/>
    <property type="match status" value="2"/>
</dbReference>
<feature type="transmembrane region" description="Helical" evidence="1">
    <location>
        <begin position="12"/>
        <end position="41"/>
    </location>
</feature>
<evidence type="ECO:0000256" key="1">
    <source>
        <dbReference type="SAM" id="Phobius"/>
    </source>
</evidence>
<dbReference type="STRING" id="36842.SAMN02194393_05401"/>
<accession>A0A1T5MUJ1</accession>
<evidence type="ECO:0000313" key="3">
    <source>
        <dbReference type="EMBL" id="SKC91900.1"/>
    </source>
</evidence>
<keyword evidence="4" id="KW-1185">Reference proteome</keyword>
<keyword evidence="1" id="KW-0472">Membrane</keyword>